<dbReference type="STRING" id="1077348.A0A2G8RLT2"/>
<dbReference type="AlphaFoldDB" id="A0A2G8RLT2"/>
<evidence type="ECO:0000313" key="2">
    <source>
        <dbReference type="EMBL" id="PIL22475.1"/>
    </source>
</evidence>
<protein>
    <recommendedName>
        <fullName evidence="1">Iminophenyl-pyruvate dimer synthase domain-containing protein</fullName>
    </recommendedName>
</protein>
<reference evidence="2 3" key="1">
    <citation type="journal article" date="2015" name="Sci. Rep.">
        <title>Chromosome-level genome map provides insights into diverse defense mechanisms in the medicinal fungus Ganoderma sinense.</title>
        <authorList>
            <person name="Zhu Y."/>
            <person name="Xu J."/>
            <person name="Sun C."/>
            <person name="Zhou S."/>
            <person name="Xu H."/>
            <person name="Nelson D.R."/>
            <person name="Qian J."/>
            <person name="Song J."/>
            <person name="Luo H."/>
            <person name="Xiang L."/>
            <person name="Li Y."/>
            <person name="Xu Z."/>
            <person name="Ji A."/>
            <person name="Wang L."/>
            <person name="Lu S."/>
            <person name="Hayward A."/>
            <person name="Sun W."/>
            <person name="Li X."/>
            <person name="Schwartz D.C."/>
            <person name="Wang Y."/>
            <person name="Chen S."/>
        </authorList>
    </citation>
    <scope>NUCLEOTIDE SEQUENCE [LARGE SCALE GENOMIC DNA]</scope>
    <source>
        <strain evidence="2 3">ZZ0214-1</strain>
    </source>
</reference>
<comment type="caution">
    <text evidence="2">The sequence shown here is derived from an EMBL/GenBank/DDBJ whole genome shotgun (WGS) entry which is preliminary data.</text>
</comment>
<dbReference type="Proteomes" id="UP000230002">
    <property type="component" value="Unassembled WGS sequence"/>
</dbReference>
<proteinExistence type="predicted"/>
<dbReference type="OrthoDB" id="3143730at2759"/>
<organism evidence="2 3">
    <name type="scientific">Ganoderma sinense ZZ0214-1</name>
    <dbReference type="NCBI Taxonomy" id="1077348"/>
    <lineage>
        <taxon>Eukaryota</taxon>
        <taxon>Fungi</taxon>
        <taxon>Dikarya</taxon>
        <taxon>Basidiomycota</taxon>
        <taxon>Agaricomycotina</taxon>
        <taxon>Agaricomycetes</taxon>
        <taxon>Polyporales</taxon>
        <taxon>Polyporaceae</taxon>
        <taxon>Ganoderma</taxon>
    </lineage>
</organism>
<dbReference type="EMBL" id="AYKW01000069">
    <property type="protein sequence ID" value="PIL22475.1"/>
    <property type="molecule type" value="Genomic_DNA"/>
</dbReference>
<feature type="domain" description="Iminophenyl-pyruvate dimer synthase" evidence="1">
    <location>
        <begin position="25"/>
        <end position="111"/>
    </location>
</feature>
<evidence type="ECO:0000259" key="1">
    <source>
        <dbReference type="Pfam" id="PF12902"/>
    </source>
</evidence>
<dbReference type="InterPro" id="IPR012347">
    <property type="entry name" value="Ferritin-like"/>
</dbReference>
<accession>A0A2G8RLT2</accession>
<gene>
    <name evidence="2" type="ORF">GSI_15163</name>
</gene>
<dbReference type="InterPro" id="IPR026820">
    <property type="entry name" value="VioB/RebD_dom"/>
</dbReference>
<dbReference type="Pfam" id="PF12902">
    <property type="entry name" value="Ferritin-like"/>
    <property type="match status" value="1"/>
</dbReference>
<sequence length="118" mass="13254">MSPPFTPVFGIPGEWTKGALIEHVKTGMQVKLGTLPIYFCALYSIKLKRDNGQWGSKARANILAVAEQEMLHLALAGNMLRALDGKQLLYDESFMPKYPSQILYDKIDMELRPADIRA</sequence>
<evidence type="ECO:0000313" key="3">
    <source>
        <dbReference type="Proteomes" id="UP000230002"/>
    </source>
</evidence>
<keyword evidence="3" id="KW-1185">Reference proteome</keyword>
<name>A0A2G8RLT2_9APHY</name>
<dbReference type="Gene3D" id="1.20.1260.10">
    <property type="match status" value="1"/>
</dbReference>